<dbReference type="Proteomes" id="UP000834611">
    <property type="component" value="Unassembled WGS sequence"/>
</dbReference>
<reference evidence="4 6" key="1">
    <citation type="submission" date="2017-07" db="EMBL/GenBank/DDBJ databases">
        <title>blaIMP-27 on transferable plasmids in Proteus mirabilis and Providencia rettgeri.</title>
        <authorList>
            <person name="Potter R."/>
        </authorList>
    </citation>
    <scope>NUCLEOTIDE SEQUENCE [LARGE SCALE GENOMIC DNA]</scope>
    <source>
        <strain evidence="4 6">PR1</strain>
    </source>
</reference>
<protein>
    <submittedName>
        <fullName evidence="3">DUF2169 domain-containing protein</fullName>
    </submittedName>
    <submittedName>
        <fullName evidence="2">Uncharacterized protein conserved in bacteria</fullName>
    </submittedName>
</protein>
<dbReference type="EMBL" id="CAHPSF010000001">
    <property type="protein sequence ID" value="CAB5662600.1"/>
    <property type="molecule type" value="Genomic_DNA"/>
</dbReference>
<evidence type="ECO:0000313" key="2">
    <source>
        <dbReference type="EMBL" id="CAB5662600.1"/>
    </source>
</evidence>
<sequence>MELINNAKHTTAKATVMIDKAGFEYLVVVMKASYHLPDDNQLARPIIPPKALAYTDTYTGEVGTSVPLYDADFVLRKHKCDVIFNANAFAPNAEPTQHLMVSVQVGEMKKSLSVIGYRQWQQGTEHYTAGDVTPFTTVPLHYGFAFGGQYHFQDEMISHSINPLGRGYFSLEKPNGEMMMPQLENPKELVDAPDNDVKPIALSVLPRHYGERVKYAGTFDDKWRNETAPFLPDDFDECYFQSVPDDQQIDFPVGNEVITLTNIHPTRPEIHFKLPRLNNVPVRLYQRDGEVVLLTPKVDTLYFEPEKNYFSVIWRCHHQIRTIQDVEQVLVGPLLDSYVSRQAPVSTCRG</sequence>
<dbReference type="Proteomes" id="UP000216001">
    <property type="component" value="Unassembled WGS sequence"/>
</dbReference>
<evidence type="ECO:0000313" key="6">
    <source>
        <dbReference type="Proteomes" id="UP000216001"/>
    </source>
</evidence>
<evidence type="ECO:0000259" key="1">
    <source>
        <dbReference type="Pfam" id="PF09937"/>
    </source>
</evidence>
<dbReference type="Proteomes" id="UP000682358">
    <property type="component" value="Chromosome"/>
</dbReference>
<organism evidence="4 6">
    <name type="scientific">Providencia rettgeri</name>
    <dbReference type="NCBI Taxonomy" id="587"/>
    <lineage>
        <taxon>Bacteria</taxon>
        <taxon>Pseudomonadati</taxon>
        <taxon>Pseudomonadota</taxon>
        <taxon>Gammaproteobacteria</taxon>
        <taxon>Enterobacterales</taxon>
        <taxon>Morganellaceae</taxon>
        <taxon>Providencia</taxon>
    </lineage>
</organism>
<evidence type="ECO:0000313" key="4">
    <source>
        <dbReference type="EMBL" id="OZS76186.1"/>
    </source>
</evidence>
<dbReference type="RefSeq" id="WP_094960738.1">
    <property type="nucleotide sequence ID" value="NZ_ABDWLN020000018.1"/>
</dbReference>
<evidence type="ECO:0000313" key="5">
    <source>
        <dbReference type="EMBL" id="QWQ19532.1"/>
    </source>
</evidence>
<dbReference type="Pfam" id="PF09937">
    <property type="entry name" value="DUF2169"/>
    <property type="match status" value="1"/>
</dbReference>
<dbReference type="EMBL" id="JAOWIN010000005">
    <property type="protein sequence ID" value="MDI9092677.1"/>
    <property type="molecule type" value="Genomic_DNA"/>
</dbReference>
<reference evidence="5" key="3">
    <citation type="submission" date="2021-06" db="EMBL/GenBank/DDBJ databases">
        <title>Emergence of genetically related NDM-1-producing Providencia rettgeri strains in Argentina.</title>
        <authorList>
            <person name="Pasteran F."/>
            <person name="Meo A."/>
            <person name="Gomez S."/>
            <person name="Derdoy L."/>
            <person name="Albronoz E."/>
            <person name="Faccone D."/>
            <person name="Guerriero L."/>
            <person name="Archuby D."/>
            <person name="Tarzia A."/>
            <person name="Lopez M."/>
            <person name="Corso A."/>
        </authorList>
    </citation>
    <scope>NUCLEOTIDE SEQUENCE</scope>
    <source>
        <strain evidence="5">PreM15628</strain>
    </source>
</reference>
<gene>
    <name evidence="4" type="ORF">CHI95_03160</name>
    <name evidence="2" type="ORF">GHA_00295</name>
    <name evidence="5" type="ORF">KOF27_12960</name>
    <name evidence="3" type="ORF">OGX73_08600</name>
</gene>
<feature type="domain" description="DUF2169" evidence="1">
    <location>
        <begin position="22"/>
        <end position="315"/>
    </location>
</feature>
<dbReference type="Proteomes" id="UP001159001">
    <property type="component" value="Unassembled WGS sequence"/>
</dbReference>
<reference evidence="2" key="2">
    <citation type="submission" date="2020-05" db="EMBL/GenBank/DDBJ databases">
        <authorList>
            <person name="Delgado-Blas J."/>
        </authorList>
    </citation>
    <scope>NUCLEOTIDE SEQUENCE</scope>
    <source>
        <strain evidence="2">BB1453</strain>
    </source>
</reference>
<dbReference type="GeneID" id="92275563"/>
<evidence type="ECO:0000313" key="3">
    <source>
        <dbReference type="EMBL" id="MDI9092677.1"/>
    </source>
</evidence>
<accession>A0A264VXX2</accession>
<dbReference type="EMBL" id="CP076405">
    <property type="protein sequence ID" value="QWQ19532.1"/>
    <property type="molecule type" value="Genomic_DNA"/>
</dbReference>
<dbReference type="InterPro" id="IPR018683">
    <property type="entry name" value="DUF2169"/>
</dbReference>
<proteinExistence type="predicted"/>
<reference evidence="3" key="4">
    <citation type="submission" date="2022-10" db="EMBL/GenBank/DDBJ databases">
        <title>Bacterial isolates recovered from the One Health project in Brazil.</title>
        <authorList>
            <person name="Valiatti T.B."/>
            <person name="Santos F."/>
            <person name="Cayo R."/>
            <person name="Gales A.C."/>
        </authorList>
    </citation>
    <scope>NUCLEOTIDE SEQUENCE</scope>
    <source>
        <strain evidence="3">PVR188</strain>
    </source>
</reference>
<name>A0A264VXX2_PRORE</name>
<dbReference type="AlphaFoldDB" id="A0A264VXX2"/>
<dbReference type="EMBL" id="NOWC01000002">
    <property type="protein sequence ID" value="OZS76186.1"/>
    <property type="molecule type" value="Genomic_DNA"/>
</dbReference>